<evidence type="ECO:0000256" key="1">
    <source>
        <dbReference type="SAM" id="MobiDB-lite"/>
    </source>
</evidence>
<comment type="caution">
    <text evidence="2">The sequence shown here is derived from an EMBL/GenBank/DDBJ whole genome shotgun (WGS) entry which is preliminary data.</text>
</comment>
<sequence>MGEGTEEENDEVGNLGTNNDWFGRMVKGSRLARVVAGQEPSILPHYHRITPAQPTKPKITVEWEIMEWSSDDEDAGTTTTTTLHSTTTAKRKISEITTEGPGGVTSIMEVEMVGEEGDL</sequence>
<reference evidence="2" key="1">
    <citation type="submission" date="2021-03" db="EMBL/GenBank/DDBJ databases">
        <title>Comparative genomics and phylogenomic investigation of the class Geoglossomycetes provide insights into ecological specialization and systematics.</title>
        <authorList>
            <person name="Melie T."/>
            <person name="Pirro S."/>
            <person name="Miller A.N."/>
            <person name="Quandt A."/>
        </authorList>
    </citation>
    <scope>NUCLEOTIDE SEQUENCE</scope>
    <source>
        <strain evidence="2">CAQ_001_2017</strain>
    </source>
</reference>
<accession>A0A9P8LCQ9</accession>
<evidence type="ECO:0000313" key="3">
    <source>
        <dbReference type="Proteomes" id="UP000750711"/>
    </source>
</evidence>
<organism evidence="2 3">
    <name type="scientific">Trichoglossum hirsutum</name>
    <dbReference type="NCBI Taxonomy" id="265104"/>
    <lineage>
        <taxon>Eukaryota</taxon>
        <taxon>Fungi</taxon>
        <taxon>Dikarya</taxon>
        <taxon>Ascomycota</taxon>
        <taxon>Pezizomycotina</taxon>
        <taxon>Geoglossomycetes</taxon>
        <taxon>Geoglossales</taxon>
        <taxon>Geoglossaceae</taxon>
        <taxon>Trichoglossum</taxon>
    </lineage>
</organism>
<keyword evidence="3" id="KW-1185">Reference proteome</keyword>
<feature type="region of interest" description="Disordered" evidence="1">
    <location>
        <begin position="1"/>
        <end position="20"/>
    </location>
</feature>
<dbReference type="EMBL" id="JAGHQM010000503">
    <property type="protein sequence ID" value="KAH0559869.1"/>
    <property type="molecule type" value="Genomic_DNA"/>
</dbReference>
<feature type="compositionally biased region" description="Acidic residues" evidence="1">
    <location>
        <begin position="1"/>
        <end position="11"/>
    </location>
</feature>
<name>A0A9P8LCQ9_9PEZI</name>
<proteinExistence type="predicted"/>
<feature type="compositionally biased region" description="Low complexity" evidence="1">
    <location>
        <begin position="77"/>
        <end position="88"/>
    </location>
</feature>
<evidence type="ECO:0000313" key="2">
    <source>
        <dbReference type="EMBL" id="KAH0559869.1"/>
    </source>
</evidence>
<protein>
    <submittedName>
        <fullName evidence="2">Uncharacterized protein</fullName>
    </submittedName>
</protein>
<gene>
    <name evidence="2" type="ORF">GP486_003617</name>
</gene>
<feature type="region of interest" description="Disordered" evidence="1">
    <location>
        <begin position="70"/>
        <end position="92"/>
    </location>
</feature>
<dbReference type="AlphaFoldDB" id="A0A9P8LCQ9"/>
<dbReference type="Proteomes" id="UP000750711">
    <property type="component" value="Unassembled WGS sequence"/>
</dbReference>